<dbReference type="EMBL" id="CP003757">
    <property type="protein sequence ID" value="AFQ20050.1"/>
    <property type="molecule type" value="Genomic_DNA"/>
</dbReference>
<dbReference type="InterPro" id="IPR010982">
    <property type="entry name" value="Lambda_DNA-bd_dom_sf"/>
</dbReference>
<dbReference type="RefSeq" id="WP_001213813.1">
    <property type="nucleotide sequence ID" value="NC_018502.1"/>
</dbReference>
<dbReference type="Pfam" id="PF01381">
    <property type="entry name" value="HTH_3"/>
    <property type="match status" value="1"/>
</dbReference>
<keyword evidence="3" id="KW-0614">Plasmid</keyword>
<evidence type="ECO:0000313" key="4">
    <source>
        <dbReference type="Proteomes" id="UP000005259"/>
    </source>
</evidence>
<evidence type="ECO:0000313" key="3">
    <source>
        <dbReference type="EMBL" id="AFQ20050.1"/>
    </source>
</evidence>
<dbReference type="SMART" id="SM00530">
    <property type="entry name" value="HTH_XRE"/>
    <property type="match status" value="1"/>
</dbReference>
<dbReference type="KEGG" id="bti:BTG_33603"/>
<feature type="domain" description="HTH cro/C1-type" evidence="2">
    <location>
        <begin position="6"/>
        <end position="60"/>
    </location>
</feature>
<reference evidence="3 4" key="1">
    <citation type="submission" date="2012-08" db="EMBL/GenBank/DDBJ databases">
        <authorList>
            <person name="Doggett N."/>
            <person name="Teshima H."/>
            <person name="Bruce D."/>
            <person name="Detter J.C."/>
            <person name="Johnson S.L."/>
            <person name="Han C."/>
        </authorList>
    </citation>
    <scope>NUCLEOTIDE SEQUENCE [LARGE SCALE GENOMIC DNA]</scope>
    <source>
        <strain evidence="3 4">HD-771</strain>
        <plasmid evidence="3 4">p05</plasmid>
    </source>
</reference>
<dbReference type="CDD" id="cd00093">
    <property type="entry name" value="HTH_XRE"/>
    <property type="match status" value="1"/>
</dbReference>
<evidence type="ECO:0000256" key="1">
    <source>
        <dbReference type="ARBA" id="ARBA00023125"/>
    </source>
</evidence>
<dbReference type="PROSITE" id="PS50943">
    <property type="entry name" value="HTH_CROC1"/>
    <property type="match status" value="1"/>
</dbReference>
<dbReference type="GO" id="GO:0003677">
    <property type="term" value="F:DNA binding"/>
    <property type="evidence" value="ECO:0007669"/>
    <property type="project" value="UniProtKB-KW"/>
</dbReference>
<dbReference type="Gene3D" id="1.10.260.40">
    <property type="entry name" value="lambda repressor-like DNA-binding domains"/>
    <property type="match status" value="1"/>
</dbReference>
<protein>
    <submittedName>
        <fullName evidence="3">Prophage LambdaBa04, DNA-binding protein</fullName>
    </submittedName>
</protein>
<geneLocation type="plasmid" evidence="3 4">
    <name>p05</name>
</geneLocation>
<name>A0A9W3P1D1_BACTU</name>
<dbReference type="SUPFAM" id="SSF47413">
    <property type="entry name" value="lambda repressor-like DNA-binding domains"/>
    <property type="match status" value="1"/>
</dbReference>
<dbReference type="AlphaFoldDB" id="A0A9W3P1D1"/>
<proteinExistence type="predicted"/>
<dbReference type="PANTHER" id="PTHR46558">
    <property type="entry name" value="TRACRIPTIONAL REGULATORY PROTEIN-RELATED-RELATED"/>
    <property type="match status" value="1"/>
</dbReference>
<dbReference type="Proteomes" id="UP000005259">
    <property type="component" value="Plasmid p05"/>
</dbReference>
<dbReference type="InterPro" id="IPR001387">
    <property type="entry name" value="Cro/C1-type_HTH"/>
</dbReference>
<gene>
    <name evidence="3" type="ORF">BTG_33603</name>
</gene>
<dbReference type="PANTHER" id="PTHR46558:SF4">
    <property type="entry name" value="DNA-BIDING PHAGE PROTEIN"/>
    <property type="match status" value="1"/>
</dbReference>
<keyword evidence="1 3" id="KW-0238">DNA-binding</keyword>
<evidence type="ECO:0000259" key="2">
    <source>
        <dbReference type="PROSITE" id="PS50943"/>
    </source>
</evidence>
<sequence length="116" mass="13433">MRGDRVKQLRKEMKWTQEELGNRVDLKKSTISEIENNKKDAGRKAITNIATVLNCTTDYLLGLTDDPRLNESEDTKTDDLAKKFAELVADLPKEEQENVWKQALMYVNFTKNKKND</sequence>
<organism evidence="3 4">
    <name type="scientific">Bacillus thuringiensis HD-771</name>
    <dbReference type="NCBI Taxonomy" id="1218175"/>
    <lineage>
        <taxon>Bacteria</taxon>
        <taxon>Bacillati</taxon>
        <taxon>Bacillota</taxon>
        <taxon>Bacilli</taxon>
        <taxon>Bacillales</taxon>
        <taxon>Bacillaceae</taxon>
        <taxon>Bacillus</taxon>
        <taxon>Bacillus cereus group</taxon>
    </lineage>
</organism>
<accession>A0A9W3P1D1</accession>